<comment type="caution">
    <text evidence="6">Lacks conserved residue(s) required for the propagation of feature annotation.</text>
</comment>
<dbReference type="PIRSF" id="PIRSF029256">
    <property type="entry name" value="SpoU_TrmH_prd"/>
    <property type="match status" value="1"/>
</dbReference>
<dbReference type="GO" id="GO:0003723">
    <property type="term" value="F:RNA binding"/>
    <property type="evidence" value="ECO:0007669"/>
    <property type="project" value="InterPro"/>
</dbReference>
<accession>A0A401G0Q8</accession>
<evidence type="ECO:0000313" key="10">
    <source>
        <dbReference type="Proteomes" id="UP000288096"/>
    </source>
</evidence>
<dbReference type="InterPro" id="IPR029026">
    <property type="entry name" value="tRNA_m1G_MTases_N"/>
</dbReference>
<dbReference type="PANTHER" id="PTHR42971">
    <property type="entry name" value="TRNA (CYTIDINE(34)-2'-O)-METHYLTRANSFERASE"/>
    <property type="match status" value="1"/>
</dbReference>
<dbReference type="InterPro" id="IPR029028">
    <property type="entry name" value="Alpha/beta_knot_MTases"/>
</dbReference>
<dbReference type="Gene3D" id="3.40.1280.10">
    <property type="match status" value="1"/>
</dbReference>
<evidence type="ECO:0000256" key="5">
    <source>
        <dbReference type="ARBA" id="ARBA00022694"/>
    </source>
</evidence>
<keyword evidence="4 6" id="KW-0949">S-adenosyl-L-methionine</keyword>
<dbReference type="AlphaFoldDB" id="A0A401G0Q8"/>
<gene>
    <name evidence="9" type="ORF">DENIS_3764</name>
</gene>
<keyword evidence="5 6" id="KW-0819">tRNA processing</keyword>
<dbReference type="CDD" id="cd18094">
    <property type="entry name" value="SpoU-like_TrmL"/>
    <property type="match status" value="1"/>
</dbReference>
<feature type="binding site" evidence="6 7">
    <location>
        <position position="107"/>
    </location>
    <ligand>
        <name>S-adenosyl-L-methionine</name>
        <dbReference type="ChEBI" id="CHEBI:59789"/>
    </ligand>
</feature>
<keyword evidence="3 6" id="KW-0808">Transferase</keyword>
<evidence type="ECO:0000256" key="2">
    <source>
        <dbReference type="ARBA" id="ARBA00022603"/>
    </source>
</evidence>
<dbReference type="GO" id="GO:0002130">
    <property type="term" value="P:wobble position ribose methylation"/>
    <property type="evidence" value="ECO:0007669"/>
    <property type="project" value="TreeGrafter"/>
</dbReference>
<evidence type="ECO:0000313" key="9">
    <source>
        <dbReference type="EMBL" id="GBC62787.1"/>
    </source>
</evidence>
<evidence type="ECO:0000256" key="4">
    <source>
        <dbReference type="ARBA" id="ARBA00022691"/>
    </source>
</evidence>
<reference evidence="10" key="2">
    <citation type="submission" date="2019-01" db="EMBL/GenBank/DDBJ databases">
        <title>Genome sequence of Desulfonema ishimotonii strain Tokyo 01.</title>
        <authorList>
            <person name="Fukui M."/>
        </authorList>
    </citation>
    <scope>NUCLEOTIDE SEQUENCE [LARGE SCALE GENOMIC DNA]</scope>
    <source>
        <strain evidence="10">Tokyo 01</strain>
    </source>
</reference>
<dbReference type="GO" id="GO:0005737">
    <property type="term" value="C:cytoplasm"/>
    <property type="evidence" value="ECO:0007669"/>
    <property type="project" value="UniProtKB-SubCell"/>
</dbReference>
<dbReference type="Proteomes" id="UP000288096">
    <property type="component" value="Unassembled WGS sequence"/>
</dbReference>
<comment type="catalytic activity">
    <reaction evidence="6">
        <text>5-carboxymethylaminomethyluridine(34) in tRNA(Leu) + S-adenosyl-L-methionine = 5-carboxymethylaminomethyl-2'-O-methyluridine(34) in tRNA(Leu) + S-adenosyl-L-homocysteine + H(+)</text>
        <dbReference type="Rhea" id="RHEA:43088"/>
        <dbReference type="Rhea" id="RHEA-COMP:10333"/>
        <dbReference type="Rhea" id="RHEA-COMP:10334"/>
        <dbReference type="ChEBI" id="CHEBI:15378"/>
        <dbReference type="ChEBI" id="CHEBI:57856"/>
        <dbReference type="ChEBI" id="CHEBI:59789"/>
        <dbReference type="ChEBI" id="CHEBI:74508"/>
        <dbReference type="ChEBI" id="CHEBI:74511"/>
        <dbReference type="EC" id="2.1.1.207"/>
    </reaction>
</comment>
<evidence type="ECO:0000256" key="1">
    <source>
        <dbReference type="ARBA" id="ARBA00022490"/>
    </source>
</evidence>
<comment type="catalytic activity">
    <reaction evidence="6">
        <text>cytidine(34) in tRNA + S-adenosyl-L-methionine = 2'-O-methylcytidine(34) in tRNA + S-adenosyl-L-homocysteine + H(+)</text>
        <dbReference type="Rhea" id="RHEA:43084"/>
        <dbReference type="Rhea" id="RHEA-COMP:10331"/>
        <dbReference type="Rhea" id="RHEA-COMP:10332"/>
        <dbReference type="ChEBI" id="CHEBI:15378"/>
        <dbReference type="ChEBI" id="CHEBI:57856"/>
        <dbReference type="ChEBI" id="CHEBI:59789"/>
        <dbReference type="ChEBI" id="CHEBI:74495"/>
        <dbReference type="ChEBI" id="CHEBI:82748"/>
        <dbReference type="EC" id="2.1.1.207"/>
    </reaction>
</comment>
<dbReference type="HAMAP" id="MF_01885">
    <property type="entry name" value="tRNA_methyltr_TrmL"/>
    <property type="match status" value="1"/>
</dbReference>
<keyword evidence="1 6" id="KW-0963">Cytoplasm</keyword>
<keyword evidence="2 6" id="KW-0489">Methyltransferase</keyword>
<dbReference type="EC" id="2.1.1.207" evidence="6"/>
<evidence type="ECO:0000256" key="3">
    <source>
        <dbReference type="ARBA" id="ARBA00022679"/>
    </source>
</evidence>
<keyword evidence="10" id="KW-1185">Reference proteome</keyword>
<comment type="caution">
    <text evidence="9">The sequence shown here is derived from an EMBL/GenBank/DDBJ whole genome shotgun (WGS) entry which is preliminary data.</text>
</comment>
<dbReference type="GO" id="GO:0141102">
    <property type="term" value="F:tRNA (5-carboxymethylaminomethyluridine(34)-2'-O)-methyltransferase activity"/>
    <property type="evidence" value="ECO:0007669"/>
    <property type="project" value="RHEA"/>
</dbReference>
<evidence type="ECO:0000256" key="7">
    <source>
        <dbReference type="PIRSR" id="PIRSR029256-1"/>
    </source>
</evidence>
<dbReference type="PANTHER" id="PTHR42971:SF1">
    <property type="entry name" value="TRNA (CYTIDINE(34)-2'-O)-METHYLTRANSFERASE"/>
    <property type="match status" value="1"/>
</dbReference>
<comment type="function">
    <text evidence="6">Could methylate the ribose at the nucleotide 34 wobble position in tRNA.</text>
</comment>
<feature type="binding site" evidence="6 7">
    <location>
        <position position="128"/>
    </location>
    <ligand>
        <name>S-adenosyl-L-methionine</name>
        <dbReference type="ChEBI" id="CHEBI:59789"/>
    </ligand>
</feature>
<proteinExistence type="inferred from homology"/>
<name>A0A401G0Q8_9BACT</name>
<dbReference type="InterPro" id="IPR016914">
    <property type="entry name" value="TrmL"/>
</dbReference>
<dbReference type="Pfam" id="PF00588">
    <property type="entry name" value="SpoU_methylase"/>
    <property type="match status" value="1"/>
</dbReference>
<sequence>MMQKIERHIVLVAPEVHWNTGNIGRTCLGAGAFLHLIRPLGFSLESRQVRRAGLDYWPRVKLSVWDHFEAFERALAPQAGEVALFAKKGAQSFRAMPHLPRAFLIFGSETAGLPEPLLSRYADATYHIPISDEIRCLNLSTSVGIALYESLRITSPVHAWS</sequence>
<dbReference type="InterPro" id="IPR001537">
    <property type="entry name" value="SpoU_MeTrfase"/>
</dbReference>
<evidence type="ECO:0000256" key="6">
    <source>
        <dbReference type="HAMAP-Rule" id="MF_01885"/>
    </source>
</evidence>
<dbReference type="OrthoDB" id="9789043at2"/>
<evidence type="ECO:0000259" key="8">
    <source>
        <dbReference type="Pfam" id="PF00588"/>
    </source>
</evidence>
<dbReference type="EMBL" id="BEXT01000001">
    <property type="protein sequence ID" value="GBC62787.1"/>
    <property type="molecule type" value="Genomic_DNA"/>
</dbReference>
<comment type="subcellular location">
    <subcellularLocation>
        <location evidence="6">Cytoplasm</location>
    </subcellularLocation>
</comment>
<comment type="similarity">
    <text evidence="6">Belongs to the class IV-like SAM-binding methyltransferase superfamily. RNA methyltransferase TrmH family. TrmL subfamily.</text>
</comment>
<feature type="domain" description="tRNA/rRNA methyltransferase SpoU type" evidence="8">
    <location>
        <begin position="8"/>
        <end position="148"/>
    </location>
</feature>
<dbReference type="SUPFAM" id="SSF75217">
    <property type="entry name" value="alpha/beta knot"/>
    <property type="match status" value="1"/>
</dbReference>
<dbReference type="RefSeq" id="WP_124329937.1">
    <property type="nucleotide sequence ID" value="NZ_BEXT01000001.1"/>
</dbReference>
<protein>
    <recommendedName>
        <fullName evidence="6">Putative tRNA (cytidine(34)-2'-O)-methyltransferase</fullName>
        <ecNumber evidence="6">2.1.1.207</ecNumber>
    </recommendedName>
    <alternativeName>
        <fullName evidence="6">tRNA (cytidine/uridine-2'-O-)-methyltransferase</fullName>
    </alternativeName>
</protein>
<organism evidence="9 10">
    <name type="scientific">Desulfonema ishimotonii</name>
    <dbReference type="NCBI Taxonomy" id="45657"/>
    <lineage>
        <taxon>Bacteria</taxon>
        <taxon>Pseudomonadati</taxon>
        <taxon>Thermodesulfobacteriota</taxon>
        <taxon>Desulfobacteria</taxon>
        <taxon>Desulfobacterales</taxon>
        <taxon>Desulfococcaceae</taxon>
        <taxon>Desulfonema</taxon>
    </lineage>
</organism>
<dbReference type="GO" id="GO:0141098">
    <property type="term" value="F:tRNA (cytidine(34)-2'-O)-methyltransferase activity"/>
    <property type="evidence" value="ECO:0007669"/>
    <property type="project" value="RHEA"/>
</dbReference>
<reference evidence="10" key="1">
    <citation type="submission" date="2017-11" db="EMBL/GenBank/DDBJ databases">
        <authorList>
            <person name="Watanabe M."/>
            <person name="Kojima H."/>
        </authorList>
    </citation>
    <scope>NUCLEOTIDE SEQUENCE [LARGE SCALE GENOMIC DNA]</scope>
    <source>
        <strain evidence="10">Tokyo 01</strain>
    </source>
</reference>